<proteinExistence type="predicted"/>
<dbReference type="KEGG" id="bcy:Bcer98_1294"/>
<evidence type="ECO:0008006" key="3">
    <source>
        <dbReference type="Google" id="ProtNLM"/>
    </source>
</evidence>
<sequence>MMLDSILNLPSQSLLYLENKIKSTYLTLNPIKQRPLMTTEQYEAIYPYVAGMLYQELSFTPYDTTLIHFEDDENMGYEVNGIKLNGFYISEHHNAKIHIFVFTYEGIWLYNNEPLDTPTYIQEYINRLVCNSHECLIYNKSITKENIDMDNIERLQMEIGGMELPYEELIVYLEEEGINGDAIYNASSKANKKAIYSTALAILNSIANQPHLMKNYRQDDMTIDSFAKYLQARIDQLEKKIRQMPNEDSAPSNFFNLFQ</sequence>
<name>A7GNA8_BACCN</name>
<reference evidence="1 2" key="1">
    <citation type="journal article" date="2008" name="Chem. Biol. Interact.">
        <title>Extending the Bacillus cereus group genomics to putative food-borne pathogens of different toxicity.</title>
        <authorList>
            <person name="Lapidus A."/>
            <person name="Goltsman E."/>
            <person name="Auger S."/>
            <person name="Galleron N."/>
            <person name="Segurens B."/>
            <person name="Dossat C."/>
            <person name="Land M.L."/>
            <person name="Broussolle V."/>
            <person name="Brillard J."/>
            <person name="Guinebretiere M.H."/>
            <person name="Sanchis V."/>
            <person name="Nguen-The C."/>
            <person name="Lereclus D."/>
            <person name="Richardson P."/>
            <person name="Wincker P."/>
            <person name="Weissenbach J."/>
            <person name="Ehrlich S.D."/>
            <person name="Sorokin A."/>
        </authorList>
    </citation>
    <scope>NUCLEOTIDE SEQUENCE [LARGE SCALE GENOMIC DNA]</scope>
    <source>
        <strain evidence="2">DSM 22905 / CIP 110041 / 391-98 / NVH 391-98</strain>
    </source>
</reference>
<dbReference type="Proteomes" id="UP000002300">
    <property type="component" value="Chromosome"/>
</dbReference>
<dbReference type="AlphaFoldDB" id="A7GNA8"/>
<evidence type="ECO:0000313" key="2">
    <source>
        <dbReference type="Proteomes" id="UP000002300"/>
    </source>
</evidence>
<accession>A7GNA8</accession>
<keyword evidence="2" id="KW-1185">Reference proteome</keyword>
<dbReference type="HOGENOM" id="CLU_1076260_0_0_9"/>
<organism evidence="1 2">
    <name type="scientific">Bacillus cytotoxicus (strain DSM 22905 / CIP 110041 / 391-98 / NVH 391-98)</name>
    <dbReference type="NCBI Taxonomy" id="315749"/>
    <lineage>
        <taxon>Bacteria</taxon>
        <taxon>Bacillati</taxon>
        <taxon>Bacillota</taxon>
        <taxon>Bacilli</taxon>
        <taxon>Bacillales</taxon>
        <taxon>Bacillaceae</taxon>
        <taxon>Bacillus</taxon>
        <taxon>Bacillus cereus group</taxon>
    </lineage>
</organism>
<protein>
    <recommendedName>
        <fullName evidence="3">Glutathionylspermidine synthase</fullName>
    </recommendedName>
</protein>
<gene>
    <name evidence="1" type="ordered locus">Bcer98_1294</name>
</gene>
<dbReference type="EMBL" id="CP000764">
    <property type="protein sequence ID" value="ABS21616.1"/>
    <property type="molecule type" value="Genomic_DNA"/>
</dbReference>
<evidence type="ECO:0000313" key="1">
    <source>
        <dbReference type="EMBL" id="ABS21616.1"/>
    </source>
</evidence>
<dbReference type="eggNOG" id="ENOG5031UJ7">
    <property type="taxonomic scope" value="Bacteria"/>
</dbReference>